<evidence type="ECO:0000256" key="2">
    <source>
        <dbReference type="SAM" id="Phobius"/>
    </source>
</evidence>
<reference evidence="4 5" key="1">
    <citation type="submission" date="2019-12" db="EMBL/GenBank/DDBJ databases">
        <authorList>
            <person name="Alioto T."/>
            <person name="Alioto T."/>
            <person name="Gomez Garrido J."/>
        </authorList>
    </citation>
    <scope>NUCLEOTIDE SEQUENCE [LARGE SCALE GENOMIC DNA]</scope>
</reference>
<evidence type="ECO:0000313" key="4">
    <source>
        <dbReference type="EMBL" id="CAA2965619.1"/>
    </source>
</evidence>
<accession>A0A8S0QAT2</accession>
<dbReference type="Pfam" id="PF24649">
    <property type="entry name" value="DUF7642"/>
    <property type="match status" value="1"/>
</dbReference>
<keyword evidence="2" id="KW-1133">Transmembrane helix</keyword>
<dbReference type="PANTHER" id="PTHR35410">
    <property type="entry name" value="EXPRESSED PROTEIN"/>
    <property type="match status" value="1"/>
</dbReference>
<feature type="domain" description="DUF7642" evidence="3">
    <location>
        <begin position="93"/>
        <end position="191"/>
    </location>
</feature>
<feature type="region of interest" description="Disordered" evidence="1">
    <location>
        <begin position="18"/>
        <end position="39"/>
    </location>
</feature>
<keyword evidence="5" id="KW-1185">Reference proteome</keyword>
<proteinExistence type="predicted"/>
<dbReference type="Proteomes" id="UP000594638">
    <property type="component" value="Unassembled WGS sequence"/>
</dbReference>
<dbReference type="OrthoDB" id="1930353at2759"/>
<feature type="transmembrane region" description="Helical" evidence="2">
    <location>
        <begin position="63"/>
        <end position="86"/>
    </location>
</feature>
<evidence type="ECO:0000259" key="3">
    <source>
        <dbReference type="Pfam" id="PF24649"/>
    </source>
</evidence>
<dbReference type="AlphaFoldDB" id="A0A8S0QAT2"/>
<evidence type="ECO:0000313" key="5">
    <source>
        <dbReference type="Proteomes" id="UP000594638"/>
    </source>
</evidence>
<dbReference type="EMBL" id="CACTIH010001847">
    <property type="protein sequence ID" value="CAA2965619.1"/>
    <property type="molecule type" value="Genomic_DNA"/>
</dbReference>
<keyword evidence="2" id="KW-0812">Transmembrane</keyword>
<comment type="caution">
    <text evidence="4">The sequence shown here is derived from an EMBL/GenBank/DDBJ whole genome shotgun (WGS) entry which is preliminary data.</text>
</comment>
<keyword evidence="2" id="KW-0472">Membrane</keyword>
<dbReference type="Gramene" id="OE9A013098T4">
    <property type="protein sequence ID" value="OE9A013098C4"/>
    <property type="gene ID" value="OE9A013098"/>
</dbReference>
<dbReference type="InterPro" id="IPR056059">
    <property type="entry name" value="DUF7642"/>
</dbReference>
<name>A0A8S0QAT2_OLEEU</name>
<sequence>MESKDGVVEIDRLERDLLLPGAGSNSGSEPPDNPNEEEDEPVLYTASFKEAEEKFVKYQTVQWVLYSLLLILAWGIGLFMLLYLPVRRYILRKDIRFRKLYITPNAIVYKVKRPVLIPFLGVLKKEKYVLLPSVADVVIEQGYLQSQFGVYSIRIENIGVRRPSSDDVHIKGVANPHDFRNAVLTRLSSMREEVLSRQVSAIEDVPTSRISHSPVPLMSPSKPPRPDSLTISGELAILQKLEEVGSSVKVRRTESPLSSVFSVLLWNLWENSCREFKL</sequence>
<gene>
    <name evidence="4" type="ORF">OLEA9_A013098</name>
</gene>
<protein>
    <submittedName>
        <fullName evidence="4">Uncharacterized protein LOC111411917</fullName>
    </submittedName>
</protein>
<dbReference type="PANTHER" id="PTHR35410:SF1">
    <property type="entry name" value="EXPRESSED PROTEIN"/>
    <property type="match status" value="1"/>
</dbReference>
<evidence type="ECO:0000256" key="1">
    <source>
        <dbReference type="SAM" id="MobiDB-lite"/>
    </source>
</evidence>
<organism evidence="4 5">
    <name type="scientific">Olea europaea subsp. europaea</name>
    <dbReference type="NCBI Taxonomy" id="158383"/>
    <lineage>
        <taxon>Eukaryota</taxon>
        <taxon>Viridiplantae</taxon>
        <taxon>Streptophyta</taxon>
        <taxon>Embryophyta</taxon>
        <taxon>Tracheophyta</taxon>
        <taxon>Spermatophyta</taxon>
        <taxon>Magnoliopsida</taxon>
        <taxon>eudicotyledons</taxon>
        <taxon>Gunneridae</taxon>
        <taxon>Pentapetalae</taxon>
        <taxon>asterids</taxon>
        <taxon>lamiids</taxon>
        <taxon>Lamiales</taxon>
        <taxon>Oleaceae</taxon>
        <taxon>Oleeae</taxon>
        <taxon>Olea</taxon>
    </lineage>
</organism>